<dbReference type="InterPro" id="IPR013103">
    <property type="entry name" value="RVT_2"/>
</dbReference>
<dbReference type="Pfam" id="PF07727">
    <property type="entry name" value="RVT_2"/>
    <property type="match status" value="1"/>
</dbReference>
<gene>
    <name evidence="4" type="ORF">OSB04_002750</name>
</gene>
<dbReference type="Pfam" id="PF13976">
    <property type="entry name" value="gag_pre-integrs"/>
    <property type="match status" value="1"/>
</dbReference>
<dbReference type="Proteomes" id="UP001172457">
    <property type="component" value="Chromosome 1"/>
</dbReference>
<dbReference type="Pfam" id="PF25597">
    <property type="entry name" value="SH3_retrovirus"/>
    <property type="match status" value="1"/>
</dbReference>
<dbReference type="InterPro" id="IPR057670">
    <property type="entry name" value="SH3_retrovirus"/>
</dbReference>
<proteinExistence type="predicted"/>
<dbReference type="SUPFAM" id="SSF53098">
    <property type="entry name" value="Ribonuclease H-like"/>
    <property type="match status" value="1"/>
</dbReference>
<keyword evidence="1" id="KW-0479">Metal-binding</keyword>
<keyword evidence="5" id="KW-1185">Reference proteome</keyword>
<comment type="caution">
    <text evidence="4">The sequence shown here is derived from an EMBL/GenBank/DDBJ whole genome shotgun (WGS) entry which is preliminary data.</text>
</comment>
<feature type="domain" description="Integrase catalytic" evidence="3">
    <location>
        <begin position="186"/>
        <end position="352"/>
    </location>
</feature>
<dbReference type="Gene3D" id="3.30.420.10">
    <property type="entry name" value="Ribonuclease H-like superfamily/Ribonuclease H"/>
    <property type="match status" value="1"/>
</dbReference>
<protein>
    <recommendedName>
        <fullName evidence="3">Integrase catalytic domain-containing protein</fullName>
    </recommendedName>
</protein>
<keyword evidence="2" id="KW-0378">Hydrolase</keyword>
<dbReference type="InterPro" id="IPR001584">
    <property type="entry name" value="Integrase_cat-core"/>
</dbReference>
<dbReference type="InterPro" id="IPR036397">
    <property type="entry name" value="RNaseH_sf"/>
</dbReference>
<evidence type="ECO:0000259" key="3">
    <source>
        <dbReference type="PROSITE" id="PS50994"/>
    </source>
</evidence>
<dbReference type="PANTHER" id="PTHR42648">
    <property type="entry name" value="TRANSPOSASE, PUTATIVE-RELATED"/>
    <property type="match status" value="1"/>
</dbReference>
<evidence type="ECO:0000313" key="4">
    <source>
        <dbReference type="EMBL" id="KAJ9566784.1"/>
    </source>
</evidence>
<accession>A0AA38TVC7</accession>
<sequence>MTGQRSFIFDYVEKFEGYIKTADRTPLPILGSGKITNGKYIIKGVRYVEGLGYNMFSSSQFCDNGYWVKTFQYGSDVNDEDNNAILSARRNGNLYTTVFRSIPQTHPQFEANPKNAICLLSKASKGDSWLWHRRLCHQNFKDMNKLVSKGLVRGLPELRLSKDTLCPACEQGKMTRSSHPPRMDTNCQSPLDLIHMDLCGPMRVESLARKKYMLVLVDEFSRFTWIEFLRDKSEAAERIIAFIKRTQVLLGRRVRKIRSDNGTEFRNAKLQSFLEEVGITHNFSAVRTPQQKGVVERKNRTLVEAARSMMAHSGVPQQFWAEAVSTACYTQNRTLIVKRTGKTAYEMVEQRKPNIDFFRVFGCKCYVLNDRDNLGKFDPKSDESIFIGYSHNSKAYRVFNKRTRTILESSNVDFSESETYLNASSSNVSASFPELFPSPPSTDPSSNFSALDFLDLAEYDLHTLTSPIVVPAPTVYQMDVKCAFLNGVLQEEVYVEQPEGFVDPRFPNHVYILDKALYGLKQAPRAWYETLTDYLLGVGYKKGTIDPTLFLKKSGKDLIIVQIYVDDIIFASTKPEMCQEFENTMKSQFKMSMMGELTFFLGLQQHQCPKIFNSLLIYVQHQFLGDKLVSWSSRKQTCVSLSTAEAEYVAAACCCSQVLWMKTQLADFGYTMHRIPIYCDSKSAIQITANPVQHSRTKHIDIRYHFIKDHVEKGNIELYFVESDYQLADLFTKPFDENRHLFLLSKLGMLDLPA</sequence>
<dbReference type="PANTHER" id="PTHR42648:SF32">
    <property type="entry name" value="RIBONUCLEASE H-LIKE DOMAIN, GAG-PRE-INTEGRASE DOMAIN PROTEIN-RELATED"/>
    <property type="match status" value="1"/>
</dbReference>
<dbReference type="GO" id="GO:0016787">
    <property type="term" value="F:hydrolase activity"/>
    <property type="evidence" value="ECO:0007669"/>
    <property type="project" value="UniProtKB-KW"/>
</dbReference>
<dbReference type="GO" id="GO:0015074">
    <property type="term" value="P:DNA integration"/>
    <property type="evidence" value="ECO:0007669"/>
    <property type="project" value="InterPro"/>
</dbReference>
<reference evidence="4" key="1">
    <citation type="submission" date="2023-03" db="EMBL/GenBank/DDBJ databases">
        <title>Chromosome-scale reference genome and RAD-based genetic map of yellow starthistle (Centaurea solstitialis) reveal putative structural variation and QTLs associated with invader traits.</title>
        <authorList>
            <person name="Reatini B."/>
            <person name="Cang F.A."/>
            <person name="Jiang Q."/>
            <person name="Mckibben M.T.W."/>
            <person name="Barker M.S."/>
            <person name="Rieseberg L.H."/>
            <person name="Dlugosch K.M."/>
        </authorList>
    </citation>
    <scope>NUCLEOTIDE SEQUENCE</scope>
    <source>
        <strain evidence="4">CAN-66</strain>
        <tissue evidence="4">Leaf</tissue>
    </source>
</reference>
<evidence type="ECO:0000256" key="1">
    <source>
        <dbReference type="ARBA" id="ARBA00022723"/>
    </source>
</evidence>
<dbReference type="InterPro" id="IPR043502">
    <property type="entry name" value="DNA/RNA_pol_sf"/>
</dbReference>
<dbReference type="PROSITE" id="PS50994">
    <property type="entry name" value="INTEGRASE"/>
    <property type="match status" value="1"/>
</dbReference>
<dbReference type="InterPro" id="IPR025724">
    <property type="entry name" value="GAG-pre-integrase_dom"/>
</dbReference>
<dbReference type="InterPro" id="IPR039537">
    <property type="entry name" value="Retrotran_Ty1/copia-like"/>
</dbReference>
<dbReference type="SUPFAM" id="SSF56672">
    <property type="entry name" value="DNA/RNA polymerases"/>
    <property type="match status" value="1"/>
</dbReference>
<organism evidence="4 5">
    <name type="scientific">Centaurea solstitialis</name>
    <name type="common">yellow star-thistle</name>
    <dbReference type="NCBI Taxonomy" id="347529"/>
    <lineage>
        <taxon>Eukaryota</taxon>
        <taxon>Viridiplantae</taxon>
        <taxon>Streptophyta</taxon>
        <taxon>Embryophyta</taxon>
        <taxon>Tracheophyta</taxon>
        <taxon>Spermatophyta</taxon>
        <taxon>Magnoliopsida</taxon>
        <taxon>eudicotyledons</taxon>
        <taxon>Gunneridae</taxon>
        <taxon>Pentapetalae</taxon>
        <taxon>asterids</taxon>
        <taxon>campanulids</taxon>
        <taxon>Asterales</taxon>
        <taxon>Asteraceae</taxon>
        <taxon>Carduoideae</taxon>
        <taxon>Cardueae</taxon>
        <taxon>Centaureinae</taxon>
        <taxon>Centaurea</taxon>
    </lineage>
</organism>
<dbReference type="AlphaFoldDB" id="A0AA38TVC7"/>
<dbReference type="Pfam" id="PF00665">
    <property type="entry name" value="rve"/>
    <property type="match status" value="1"/>
</dbReference>
<name>A0AA38TVC7_9ASTR</name>
<dbReference type="InterPro" id="IPR012337">
    <property type="entry name" value="RNaseH-like_sf"/>
</dbReference>
<dbReference type="EMBL" id="JARYMX010000001">
    <property type="protein sequence ID" value="KAJ9566784.1"/>
    <property type="molecule type" value="Genomic_DNA"/>
</dbReference>
<evidence type="ECO:0000256" key="2">
    <source>
        <dbReference type="ARBA" id="ARBA00022801"/>
    </source>
</evidence>
<dbReference type="GO" id="GO:0003676">
    <property type="term" value="F:nucleic acid binding"/>
    <property type="evidence" value="ECO:0007669"/>
    <property type="project" value="InterPro"/>
</dbReference>
<evidence type="ECO:0000313" key="5">
    <source>
        <dbReference type="Proteomes" id="UP001172457"/>
    </source>
</evidence>
<dbReference type="CDD" id="cd09272">
    <property type="entry name" value="RNase_HI_RT_Ty1"/>
    <property type="match status" value="1"/>
</dbReference>
<dbReference type="GO" id="GO:0046872">
    <property type="term" value="F:metal ion binding"/>
    <property type="evidence" value="ECO:0007669"/>
    <property type="project" value="UniProtKB-KW"/>
</dbReference>